<dbReference type="InterPro" id="IPR001320">
    <property type="entry name" value="Iontro_rcpt_C"/>
</dbReference>
<evidence type="ECO:0000256" key="2">
    <source>
        <dbReference type="ARBA" id="ARBA00022448"/>
    </source>
</evidence>
<evidence type="ECO:0000256" key="9">
    <source>
        <dbReference type="ARBA" id="ARBA00023136"/>
    </source>
</evidence>
<keyword evidence="3" id="KW-1003">Cell membrane</keyword>
<proteinExistence type="evidence at transcript level"/>
<accession>F1L541</accession>
<feature type="transmembrane region" description="Helical" evidence="16">
    <location>
        <begin position="422"/>
        <end position="442"/>
    </location>
</feature>
<protein>
    <submittedName>
        <fullName evidence="20">Glutamate receptor 1</fullName>
    </submittedName>
</protein>
<evidence type="ECO:0000256" key="10">
    <source>
        <dbReference type="ARBA" id="ARBA00023170"/>
    </source>
</evidence>
<evidence type="ECO:0000256" key="4">
    <source>
        <dbReference type="ARBA" id="ARBA00022692"/>
    </source>
</evidence>
<dbReference type="EMBL" id="JI171530">
    <property type="protein sequence ID" value="ADY45245.1"/>
    <property type="molecule type" value="mRNA"/>
</dbReference>
<dbReference type="PANTHER" id="PTHR18966">
    <property type="entry name" value="IONOTROPIC GLUTAMATE RECEPTOR"/>
    <property type="match status" value="1"/>
</dbReference>
<evidence type="ECO:0000259" key="18">
    <source>
        <dbReference type="SMART" id="SM00079"/>
    </source>
</evidence>
<dbReference type="GO" id="GO:0045211">
    <property type="term" value="C:postsynaptic membrane"/>
    <property type="evidence" value="ECO:0007669"/>
    <property type="project" value="UniProtKB-SubCell"/>
</dbReference>
<dbReference type="Pfam" id="PF00060">
    <property type="entry name" value="Lig_chan"/>
    <property type="match status" value="1"/>
</dbReference>
<dbReference type="FunFam" id="3.40.190.10:FF:000024">
    <property type="entry name" value="Glutamate receptor, ionotropic, delta 1"/>
    <property type="match status" value="1"/>
</dbReference>
<comment type="subcellular location">
    <subcellularLocation>
        <location evidence="15">Postsynaptic cell membrane</location>
        <topology evidence="15">Multi-pass membrane protein</topology>
    </subcellularLocation>
</comment>
<feature type="transmembrane region" description="Helical" evidence="16">
    <location>
        <begin position="230"/>
        <end position="252"/>
    </location>
</feature>
<evidence type="ECO:0000256" key="3">
    <source>
        <dbReference type="ARBA" id="ARBA00022475"/>
    </source>
</evidence>
<dbReference type="CDD" id="cd13685">
    <property type="entry name" value="PBP2_iGluR_non_NMDA_like"/>
    <property type="match status" value="1"/>
</dbReference>
<evidence type="ECO:0000313" key="20">
    <source>
        <dbReference type="EMBL" id="ADY45245.1"/>
    </source>
</evidence>
<keyword evidence="11" id="KW-0325">Glycoprotein</keyword>
<evidence type="ECO:0000256" key="1">
    <source>
        <dbReference type="ARBA" id="ARBA00008685"/>
    </source>
</evidence>
<dbReference type="GO" id="GO:0015276">
    <property type="term" value="F:ligand-gated monoatomic ion channel activity"/>
    <property type="evidence" value="ECO:0007669"/>
    <property type="project" value="InterPro"/>
</dbReference>
<dbReference type="FunFam" id="3.40.190.10:FF:000060">
    <property type="entry name" value="Glutamate receptor ionotropic, kainate 1"/>
    <property type="match status" value="1"/>
</dbReference>
<evidence type="ECO:0000259" key="19">
    <source>
        <dbReference type="SMART" id="SM00918"/>
    </source>
</evidence>
<feature type="chain" id="PRO_5003268606" evidence="17">
    <location>
        <begin position="20"/>
        <end position="473"/>
    </location>
</feature>
<evidence type="ECO:0000256" key="5">
    <source>
        <dbReference type="ARBA" id="ARBA00022729"/>
    </source>
</evidence>
<evidence type="ECO:0000256" key="13">
    <source>
        <dbReference type="ARBA" id="ARBA00023286"/>
    </source>
</evidence>
<keyword evidence="7" id="KW-0770">Synapse</keyword>
<dbReference type="Pfam" id="PF10613">
    <property type="entry name" value="Lig_chan-Glu_bd"/>
    <property type="match status" value="1"/>
</dbReference>
<evidence type="ECO:0000256" key="11">
    <source>
        <dbReference type="ARBA" id="ARBA00023180"/>
    </source>
</evidence>
<evidence type="ECO:0000256" key="17">
    <source>
        <dbReference type="SAM" id="SignalP"/>
    </source>
</evidence>
<feature type="domain" description="Ionotropic glutamate receptor C-terminal" evidence="18">
    <location>
        <begin position="27"/>
        <end position="397"/>
    </location>
</feature>
<sequence length="473" mass="54499">MIINEILCYFVLIIGIVASQYTTATSDVEIVTVLSEPFAMYVDCEDSTNRQLCEREKRLQGFCVDLLEHISTRSPHIKYRLTVVEDNKYGVKLINGSWNGLIGALTQGSAAAAIAPITKTAEREEVVDFTEPYLSTGITIMMRKSSESKVFLLLKPFTPATWLCLILTNIIFAFVVGIANELKKSSNFDRRREKCNNSYADTNTTYMRFSFIPHVNIYYGRYISLRIATITWYIFMLFIFASYTANLTAIFLNERLSQPITNAEDLLRQSHIKYGILSGGSTQRFFENTTNPIYRRMWNIMKQQSPSVFVSTYAEGIERVRKSDGKYAFLLEECSNDYENSRFPCNTRKVGTRLNDVGYYIAVSRKSSWLREIFNKAIMEMKSNGEMREIEEKWLHMRNECRNDDDNSTENIDDITIRVDQLLSIFLILFATCILMIVIALCDSNISYRNRKMSLTNLVSLNRTETTQYNSSE</sequence>
<evidence type="ECO:0000256" key="6">
    <source>
        <dbReference type="ARBA" id="ARBA00022989"/>
    </source>
</evidence>
<keyword evidence="5 17" id="KW-0732">Signal</keyword>
<keyword evidence="10 20" id="KW-0675">Receptor</keyword>
<evidence type="ECO:0000256" key="7">
    <source>
        <dbReference type="ARBA" id="ARBA00023018"/>
    </source>
</evidence>
<keyword evidence="12" id="KW-0628">Postsynaptic cell membrane</keyword>
<organism evidence="20">
    <name type="scientific">Ascaris suum</name>
    <name type="common">Pig roundworm</name>
    <name type="synonym">Ascaris lumbricoides</name>
    <dbReference type="NCBI Taxonomy" id="6253"/>
    <lineage>
        <taxon>Eukaryota</taxon>
        <taxon>Metazoa</taxon>
        <taxon>Ecdysozoa</taxon>
        <taxon>Nematoda</taxon>
        <taxon>Chromadorea</taxon>
        <taxon>Rhabditida</taxon>
        <taxon>Spirurina</taxon>
        <taxon>Ascaridomorpha</taxon>
        <taxon>Ascaridoidea</taxon>
        <taxon>Ascarididae</taxon>
        <taxon>Ascaris</taxon>
    </lineage>
</organism>
<dbReference type="SMART" id="SM00079">
    <property type="entry name" value="PBPe"/>
    <property type="match status" value="1"/>
</dbReference>
<keyword evidence="6 16" id="KW-1133">Transmembrane helix</keyword>
<dbReference type="InterPro" id="IPR015683">
    <property type="entry name" value="Ionotropic_Glu_rcpt"/>
</dbReference>
<evidence type="ECO:0000256" key="12">
    <source>
        <dbReference type="ARBA" id="ARBA00023257"/>
    </source>
</evidence>
<evidence type="ECO:0000256" key="8">
    <source>
        <dbReference type="ARBA" id="ARBA00023065"/>
    </source>
</evidence>
<dbReference type="InterPro" id="IPR019594">
    <property type="entry name" value="Glu/Gly-bd"/>
</dbReference>
<keyword evidence="4 16" id="KW-0812">Transmembrane</keyword>
<keyword evidence="8" id="KW-0406">Ion transport</keyword>
<reference evidence="20" key="1">
    <citation type="journal article" date="2011" name="Genome Res.">
        <title>Deep small RNA sequencing from the nematode Ascaris reveals conservation, functional diversification, and novel developmental profiles.</title>
        <authorList>
            <person name="Wang J."/>
            <person name="Czech B."/>
            <person name="Crunk A."/>
            <person name="Wallace A."/>
            <person name="Mitreva M."/>
            <person name="Hannon G.J."/>
            <person name="Davis R.E."/>
        </authorList>
    </citation>
    <scope>NUCLEOTIDE SEQUENCE</scope>
</reference>
<dbReference type="Gene3D" id="3.40.190.10">
    <property type="entry name" value="Periplasmic binding protein-like II"/>
    <property type="match status" value="3"/>
</dbReference>
<comment type="similarity">
    <text evidence="1">Belongs to the glutamate-gated ion channel (TC 1.A.10.1) family.</text>
</comment>
<feature type="transmembrane region" description="Helical" evidence="16">
    <location>
        <begin position="160"/>
        <end position="182"/>
    </location>
</feature>
<feature type="signal peptide" evidence="17">
    <location>
        <begin position="1"/>
        <end position="19"/>
    </location>
</feature>
<evidence type="ECO:0000256" key="14">
    <source>
        <dbReference type="ARBA" id="ARBA00023303"/>
    </source>
</evidence>
<name>F1L541_ASCSU</name>
<dbReference type="SUPFAM" id="SSF53850">
    <property type="entry name" value="Periplasmic binding protein-like II"/>
    <property type="match status" value="1"/>
</dbReference>
<feature type="domain" description="Ionotropic glutamate receptor L-glutamate and glycine-binding" evidence="19">
    <location>
        <begin position="37"/>
        <end position="107"/>
    </location>
</feature>
<keyword evidence="14" id="KW-0407">Ion channel</keyword>
<keyword evidence="13" id="KW-1071">Ligand-gated ion channel</keyword>
<keyword evidence="9 16" id="KW-0472">Membrane</keyword>
<evidence type="ECO:0000256" key="16">
    <source>
        <dbReference type="SAM" id="Phobius"/>
    </source>
</evidence>
<dbReference type="AlphaFoldDB" id="F1L541"/>
<keyword evidence="2" id="KW-0813">Transport</keyword>
<evidence type="ECO:0000256" key="15">
    <source>
        <dbReference type="ARBA" id="ARBA00034104"/>
    </source>
</evidence>
<dbReference type="SMART" id="SM00918">
    <property type="entry name" value="Lig_chan-Glu_bd"/>
    <property type="match status" value="1"/>
</dbReference>